<evidence type="ECO:0000256" key="10">
    <source>
        <dbReference type="SAM" id="SignalP"/>
    </source>
</evidence>
<protein>
    <submittedName>
        <fullName evidence="12">60A protein</fullName>
    </submittedName>
</protein>
<dbReference type="PANTHER" id="PTHR11848">
    <property type="entry name" value="TGF-BETA FAMILY"/>
    <property type="match status" value="1"/>
</dbReference>
<dbReference type="InterPro" id="IPR029034">
    <property type="entry name" value="Cystine-knot_cytokine"/>
</dbReference>
<dbReference type="CDD" id="cd13761">
    <property type="entry name" value="TGF_beta_BMP5_like"/>
    <property type="match status" value="1"/>
</dbReference>
<evidence type="ECO:0000313" key="13">
    <source>
        <dbReference type="Proteomes" id="UP000667349"/>
    </source>
</evidence>
<dbReference type="GO" id="GO:0005615">
    <property type="term" value="C:extracellular space"/>
    <property type="evidence" value="ECO:0007669"/>
    <property type="project" value="TreeGrafter"/>
</dbReference>
<dbReference type="EMBL" id="JAANHZ010000466">
    <property type="protein sequence ID" value="KAG5310838.1"/>
    <property type="molecule type" value="Genomic_DNA"/>
</dbReference>
<evidence type="ECO:0000256" key="3">
    <source>
        <dbReference type="ARBA" id="ARBA00022525"/>
    </source>
</evidence>
<dbReference type="InterPro" id="IPR001839">
    <property type="entry name" value="TGF-b_C"/>
</dbReference>
<keyword evidence="7" id="KW-0325">Glycoprotein</keyword>
<comment type="similarity">
    <text evidence="2 8">Belongs to the TGF-beta family.</text>
</comment>
<dbReference type="GO" id="GO:0005125">
    <property type="term" value="F:cytokine activity"/>
    <property type="evidence" value="ECO:0007669"/>
    <property type="project" value="TreeGrafter"/>
</dbReference>
<dbReference type="InterPro" id="IPR017948">
    <property type="entry name" value="TGFb_CS"/>
</dbReference>
<dbReference type="Gene3D" id="2.60.120.970">
    <property type="match status" value="1"/>
</dbReference>
<evidence type="ECO:0000256" key="7">
    <source>
        <dbReference type="ARBA" id="ARBA00023180"/>
    </source>
</evidence>
<feature type="chain" id="PRO_5032560788" evidence="10">
    <location>
        <begin position="25"/>
        <end position="457"/>
    </location>
</feature>
<evidence type="ECO:0000256" key="5">
    <source>
        <dbReference type="ARBA" id="ARBA00023030"/>
    </source>
</evidence>
<feature type="compositionally biased region" description="Basic residues" evidence="9">
    <location>
        <begin position="286"/>
        <end position="296"/>
    </location>
</feature>
<dbReference type="PANTHER" id="PTHR11848:SF310">
    <property type="entry name" value="PROTEIN 60A-RELATED"/>
    <property type="match status" value="1"/>
</dbReference>
<dbReference type="GO" id="GO:0008083">
    <property type="term" value="F:growth factor activity"/>
    <property type="evidence" value="ECO:0007669"/>
    <property type="project" value="UniProtKB-KW"/>
</dbReference>
<feature type="domain" description="TGF-beta family profile" evidence="11">
    <location>
        <begin position="293"/>
        <end position="457"/>
    </location>
</feature>
<dbReference type="SUPFAM" id="SSF57501">
    <property type="entry name" value="Cystine-knot cytokines"/>
    <property type="match status" value="1"/>
</dbReference>
<dbReference type="Pfam" id="PF00019">
    <property type="entry name" value="TGF_beta"/>
    <property type="match status" value="1"/>
</dbReference>
<accession>A0A836F219</accession>
<proteinExistence type="inferred from homology"/>
<organism evidence="12 13">
    <name type="scientific">Acromyrmex insinuator</name>
    <dbReference type="NCBI Taxonomy" id="230686"/>
    <lineage>
        <taxon>Eukaryota</taxon>
        <taxon>Metazoa</taxon>
        <taxon>Ecdysozoa</taxon>
        <taxon>Arthropoda</taxon>
        <taxon>Hexapoda</taxon>
        <taxon>Insecta</taxon>
        <taxon>Pterygota</taxon>
        <taxon>Neoptera</taxon>
        <taxon>Endopterygota</taxon>
        <taxon>Hymenoptera</taxon>
        <taxon>Apocrita</taxon>
        <taxon>Aculeata</taxon>
        <taxon>Formicoidea</taxon>
        <taxon>Formicidae</taxon>
        <taxon>Myrmicinae</taxon>
        <taxon>Acromyrmex</taxon>
    </lineage>
</organism>
<keyword evidence="4 10" id="KW-0732">Signal</keyword>
<sequence length="457" mass="52006">MSAQSFSTLLILAAILGDLTIGSAERISGLYVDNGFDQTVVHRVVSQREKYEVEHEILNLLGLPDRPRNTIGRTPQVKRSAPKFLLDIYKNALGEDEEEKPVARNRKAGEFDLSGQDLRAIDQSDVIMTFAAHNHHVPGVRHERGKRLWFDVSEVPPEEYIIGAELRLYHSAHTKIQKSHGSHTITAYRVLNTKEGIRELQYIDAINITDNKEGWLTLNISEAFEHWVKDSKENRGLYLSVHPADRSAHEVRPEDIGIMGIRGDPDKQPFIVGYFKSSGVRESKVRQKRDAKRKKKSEATSWDYRNNPYTDPGAQYSRTCKIQTLYVSFRDLQWQTYLLKLWFLTAHRDVMVAVSDYSVIGKESYVFYESDDWIIAPDGYDAYYCSGECNFPLNAHMNATNHAIVQTLVHLVSPGKVPKPCCAPTKLSAISVLYFLDESNVILKKYKNMVVKSCGCH</sequence>
<feature type="signal peptide" evidence="10">
    <location>
        <begin position="1"/>
        <end position="24"/>
    </location>
</feature>
<dbReference type="AlphaFoldDB" id="A0A836F219"/>
<dbReference type="Pfam" id="PF00688">
    <property type="entry name" value="TGFb_propeptide"/>
    <property type="match status" value="1"/>
</dbReference>
<dbReference type="InterPro" id="IPR001111">
    <property type="entry name" value="TGF-b_propeptide"/>
</dbReference>
<evidence type="ECO:0000256" key="6">
    <source>
        <dbReference type="ARBA" id="ARBA00023157"/>
    </source>
</evidence>
<keyword evidence="6" id="KW-1015">Disulfide bond</keyword>
<evidence type="ECO:0000256" key="1">
    <source>
        <dbReference type="ARBA" id="ARBA00004613"/>
    </source>
</evidence>
<feature type="region of interest" description="Disordered" evidence="9">
    <location>
        <begin position="283"/>
        <end position="304"/>
    </location>
</feature>
<dbReference type="PROSITE" id="PS00250">
    <property type="entry name" value="TGF_BETA_1"/>
    <property type="match status" value="1"/>
</dbReference>
<keyword evidence="13" id="KW-1185">Reference proteome</keyword>
<name>A0A836F219_9HYME</name>
<evidence type="ECO:0000256" key="9">
    <source>
        <dbReference type="SAM" id="MobiDB-lite"/>
    </source>
</evidence>
<dbReference type="Proteomes" id="UP000667349">
    <property type="component" value="Unassembled WGS sequence"/>
</dbReference>
<dbReference type="SMART" id="SM00204">
    <property type="entry name" value="TGFB"/>
    <property type="match status" value="1"/>
</dbReference>
<feature type="non-terminal residue" evidence="12">
    <location>
        <position position="1"/>
    </location>
</feature>
<keyword evidence="3" id="KW-0964">Secreted</keyword>
<comment type="subcellular location">
    <subcellularLocation>
        <location evidence="1">Secreted</location>
    </subcellularLocation>
</comment>
<comment type="caution">
    <text evidence="12">The sequence shown here is derived from an EMBL/GenBank/DDBJ whole genome shotgun (WGS) entry which is preliminary data.</text>
</comment>
<keyword evidence="5 8" id="KW-0339">Growth factor</keyword>
<reference evidence="12" key="1">
    <citation type="submission" date="2020-02" db="EMBL/GenBank/DDBJ databases">
        <title>Relaxed selection underlies rapid genomic changes in the transitions from sociality to social parasitism in ants.</title>
        <authorList>
            <person name="Bi X."/>
        </authorList>
    </citation>
    <scope>NUCLEOTIDE SEQUENCE</scope>
    <source>
        <strain evidence="12">BGI-DK2013a</strain>
        <tissue evidence="12">Whole body</tissue>
    </source>
</reference>
<dbReference type="Gene3D" id="2.10.90.10">
    <property type="entry name" value="Cystine-knot cytokines"/>
    <property type="match status" value="1"/>
</dbReference>
<evidence type="ECO:0000313" key="12">
    <source>
        <dbReference type="EMBL" id="KAG5310838.1"/>
    </source>
</evidence>
<feature type="non-terminal residue" evidence="12">
    <location>
        <position position="457"/>
    </location>
</feature>
<evidence type="ECO:0000256" key="8">
    <source>
        <dbReference type="RuleBase" id="RU000354"/>
    </source>
</evidence>
<dbReference type="FunFam" id="2.10.90.10:FF:000001">
    <property type="entry name" value="Bone morphogenetic protein 4"/>
    <property type="match status" value="1"/>
</dbReference>
<evidence type="ECO:0000256" key="2">
    <source>
        <dbReference type="ARBA" id="ARBA00006656"/>
    </source>
</evidence>
<evidence type="ECO:0000256" key="4">
    <source>
        <dbReference type="ARBA" id="ARBA00022729"/>
    </source>
</evidence>
<evidence type="ECO:0000259" key="11">
    <source>
        <dbReference type="PROSITE" id="PS51362"/>
    </source>
</evidence>
<dbReference type="InterPro" id="IPR015615">
    <property type="entry name" value="TGF-beta-rel"/>
</dbReference>
<gene>
    <name evidence="12" type="primary">Gbb_1</name>
    <name evidence="12" type="ORF">G6Z75_0004511</name>
</gene>
<dbReference type="PROSITE" id="PS51362">
    <property type="entry name" value="TGF_BETA_2"/>
    <property type="match status" value="1"/>
</dbReference>